<dbReference type="Gene3D" id="2.20.200.10">
    <property type="entry name" value="Outer membrane efflux proteins (OEP)"/>
    <property type="match status" value="1"/>
</dbReference>
<dbReference type="Gene3D" id="1.20.1600.10">
    <property type="entry name" value="Outer membrane efflux proteins (OEP)"/>
    <property type="match status" value="1"/>
</dbReference>
<dbReference type="InterPro" id="IPR010131">
    <property type="entry name" value="MdtP/NodT-like"/>
</dbReference>
<keyword evidence="3" id="KW-0175">Coiled coil</keyword>
<dbReference type="PANTHER" id="PTHR30203:SF33">
    <property type="entry name" value="BLR4455 PROTEIN"/>
    <property type="match status" value="1"/>
</dbReference>
<sequence length="497" mass="55171">MNFKRVDTISMALLRLIRFSQGFLTPCLSGMKYYYCQNSWFRMVWLLPILLLASCAMGPDYARPRIDIADNFRMTETEGQSIANLSWWELLQDEELRHLINQALLENKDLKQAVASVEELQARLNIARMDFLPKMDVSANAPVAGKLGGFAPPGFPSAFNYFGQTTLNWEVDIWGRIRRSNEAARADLLAREENRRAIVLTLVGAVAQAYFDLLQFDMQLDIARRALSSWEESVNISRAQLQQGVVSRLDLDQFEAERANAAARVAELDRLMIQKENELSVLLGRNPISIVRGRSLTEQLVPPEIPAGLPSELLQRRPDILQAEQTLAAATARIGVAKAERFPKISLTGFLGVASPSLSNLLLSDSKFGVGGIGLAGPLLNAQSLGFQQRAAEAQAKQALAQYEQTILVAFKEVEDALVAIRTANEQRKAQQEQVEALRSALSTADLRYQGGITSYVDVLLAKRTLFDAEFALMASHRLHLVSVVQLYKALGGGWLP</sequence>
<protein>
    <submittedName>
        <fullName evidence="5">Outer membrane protein, multidrug efflux system</fullName>
    </submittedName>
</protein>
<keyword evidence="2" id="KW-0449">Lipoprotein</keyword>
<keyword evidence="2 4" id="KW-0472">Membrane</keyword>
<accession>A0A1H2QEE4</accession>
<dbReference type="EMBL" id="FNNH01000002">
    <property type="protein sequence ID" value="SDW04769.1"/>
    <property type="molecule type" value="Genomic_DNA"/>
</dbReference>
<keyword evidence="4" id="KW-1133">Transmembrane helix</keyword>
<evidence type="ECO:0000313" key="6">
    <source>
        <dbReference type="Proteomes" id="UP000183454"/>
    </source>
</evidence>
<feature type="coiled-coil region" evidence="3">
    <location>
        <begin position="100"/>
        <end position="130"/>
    </location>
</feature>
<gene>
    <name evidence="5" type="ORF">SAMN05421882_100251</name>
</gene>
<organism evidence="5 6">
    <name type="scientific">Nitrosomonas communis</name>
    <dbReference type="NCBI Taxonomy" id="44574"/>
    <lineage>
        <taxon>Bacteria</taxon>
        <taxon>Pseudomonadati</taxon>
        <taxon>Pseudomonadota</taxon>
        <taxon>Betaproteobacteria</taxon>
        <taxon>Nitrosomonadales</taxon>
        <taxon>Nitrosomonadaceae</taxon>
        <taxon>Nitrosomonas</taxon>
    </lineage>
</organism>
<evidence type="ECO:0000256" key="4">
    <source>
        <dbReference type="SAM" id="Phobius"/>
    </source>
</evidence>
<keyword evidence="2 4" id="KW-0812">Transmembrane</keyword>
<evidence type="ECO:0000256" key="3">
    <source>
        <dbReference type="SAM" id="Coils"/>
    </source>
</evidence>
<name>A0A1H2QEE4_9PROT</name>
<feature type="coiled-coil region" evidence="3">
    <location>
        <begin position="251"/>
        <end position="278"/>
    </location>
</feature>
<dbReference type="AlphaFoldDB" id="A0A1H2QEE4"/>
<proteinExistence type="inferred from homology"/>
<evidence type="ECO:0000256" key="2">
    <source>
        <dbReference type="RuleBase" id="RU362097"/>
    </source>
</evidence>
<feature type="transmembrane region" description="Helical" evidence="4">
    <location>
        <begin position="40"/>
        <end position="58"/>
    </location>
</feature>
<comment type="subcellular location">
    <subcellularLocation>
        <location evidence="2">Cell membrane</location>
        <topology evidence="2">Lipid-anchor</topology>
    </subcellularLocation>
</comment>
<dbReference type="SUPFAM" id="SSF56954">
    <property type="entry name" value="Outer membrane efflux proteins (OEP)"/>
    <property type="match status" value="1"/>
</dbReference>
<evidence type="ECO:0000313" key="5">
    <source>
        <dbReference type="EMBL" id="SDW04769.1"/>
    </source>
</evidence>
<dbReference type="PANTHER" id="PTHR30203">
    <property type="entry name" value="OUTER MEMBRANE CATION EFFLUX PROTEIN"/>
    <property type="match status" value="1"/>
</dbReference>
<dbReference type="Pfam" id="PF02321">
    <property type="entry name" value="OEP"/>
    <property type="match status" value="2"/>
</dbReference>
<evidence type="ECO:0000256" key="1">
    <source>
        <dbReference type="ARBA" id="ARBA00007613"/>
    </source>
</evidence>
<dbReference type="NCBIfam" id="TIGR01845">
    <property type="entry name" value="outer_NodT"/>
    <property type="match status" value="1"/>
</dbReference>
<keyword evidence="2" id="KW-0564">Palmitate</keyword>
<feature type="coiled-coil region" evidence="3">
    <location>
        <begin position="414"/>
        <end position="441"/>
    </location>
</feature>
<dbReference type="GO" id="GO:0015562">
    <property type="term" value="F:efflux transmembrane transporter activity"/>
    <property type="evidence" value="ECO:0007669"/>
    <property type="project" value="InterPro"/>
</dbReference>
<comment type="similarity">
    <text evidence="1 2">Belongs to the outer membrane factor (OMF) (TC 1.B.17) family.</text>
</comment>
<dbReference type="GO" id="GO:0005886">
    <property type="term" value="C:plasma membrane"/>
    <property type="evidence" value="ECO:0007669"/>
    <property type="project" value="UniProtKB-SubCell"/>
</dbReference>
<dbReference type="Proteomes" id="UP000183454">
    <property type="component" value="Unassembled WGS sequence"/>
</dbReference>
<keyword evidence="2" id="KW-1134">Transmembrane beta strand</keyword>
<reference evidence="5 6" key="1">
    <citation type="submission" date="2016-10" db="EMBL/GenBank/DDBJ databases">
        <authorList>
            <person name="de Groot N.N."/>
        </authorList>
    </citation>
    <scope>NUCLEOTIDE SEQUENCE [LARGE SCALE GENOMIC DNA]</scope>
    <source>
        <strain evidence="5 6">Nm110</strain>
    </source>
</reference>
<dbReference type="InterPro" id="IPR003423">
    <property type="entry name" value="OMP_efflux"/>
</dbReference>